<sequence length="335" mass="36477">MKTIETKNYLWANRFFVMIFALTMTFTSCNSDDDSTSQNNVPSSTAFNSIRQAALEDMTQNFQIDVANGMTTLTSANGVEIDIDPYCLTLNGNAITGQVDIEYVEVFDGGQMLVTDKTTMGKLPNGDMAMIISGGEFYINATQNGQQLDLGCTMNLRIPASLTAPDNGMTLWNGVIDNDGNLEWEEEDNTAPGQGGVFLEQGAGGQSYYAFFNNFGWTNVDKFYSYAGLKTQILASVPSGYNFENSAVYLHYDGEGNALAKLDNYDANSGLFSEHYGQIPVGLACHIIFATEENGQWRYAIKAVTITENAVYPFALSETTIGSEAQLVAAINALP</sequence>
<dbReference type="EMBL" id="JBHSGW010000001">
    <property type="protein sequence ID" value="MFC4738653.1"/>
    <property type="molecule type" value="Genomic_DNA"/>
</dbReference>
<accession>A0ABV9NZ78</accession>
<protein>
    <recommendedName>
        <fullName evidence="3">Lipoprotein</fullName>
    </recommendedName>
</protein>
<reference evidence="2" key="1">
    <citation type="journal article" date="2019" name="Int. J. Syst. Evol. Microbiol.">
        <title>The Global Catalogue of Microorganisms (GCM) 10K type strain sequencing project: providing services to taxonomists for standard genome sequencing and annotation.</title>
        <authorList>
            <consortium name="The Broad Institute Genomics Platform"/>
            <consortium name="The Broad Institute Genome Sequencing Center for Infectious Disease"/>
            <person name="Wu L."/>
            <person name="Ma J."/>
        </authorList>
    </citation>
    <scope>NUCLEOTIDE SEQUENCE [LARGE SCALE GENOMIC DNA]</scope>
    <source>
        <strain evidence="2">CCUG 50349</strain>
    </source>
</reference>
<evidence type="ECO:0000313" key="2">
    <source>
        <dbReference type="Proteomes" id="UP001595885"/>
    </source>
</evidence>
<evidence type="ECO:0008006" key="3">
    <source>
        <dbReference type="Google" id="ProtNLM"/>
    </source>
</evidence>
<gene>
    <name evidence="1" type="ORF">ACFO3U_01460</name>
</gene>
<dbReference type="PROSITE" id="PS51257">
    <property type="entry name" value="PROKAR_LIPOPROTEIN"/>
    <property type="match status" value="1"/>
</dbReference>
<name>A0ABV9NZ78_9FLAO</name>
<dbReference type="Proteomes" id="UP001595885">
    <property type="component" value="Unassembled WGS sequence"/>
</dbReference>
<organism evidence="1 2">
    <name type="scientific">Flavobacterium ponti</name>
    <dbReference type="NCBI Taxonomy" id="665133"/>
    <lineage>
        <taxon>Bacteria</taxon>
        <taxon>Pseudomonadati</taxon>
        <taxon>Bacteroidota</taxon>
        <taxon>Flavobacteriia</taxon>
        <taxon>Flavobacteriales</taxon>
        <taxon>Flavobacteriaceae</taxon>
        <taxon>Flavobacterium</taxon>
    </lineage>
</organism>
<dbReference type="RefSeq" id="WP_379737726.1">
    <property type="nucleotide sequence ID" value="NZ_JBHSGW010000001.1"/>
</dbReference>
<evidence type="ECO:0000313" key="1">
    <source>
        <dbReference type="EMBL" id="MFC4738653.1"/>
    </source>
</evidence>
<keyword evidence="2" id="KW-1185">Reference proteome</keyword>
<comment type="caution">
    <text evidence="1">The sequence shown here is derived from an EMBL/GenBank/DDBJ whole genome shotgun (WGS) entry which is preliminary data.</text>
</comment>
<proteinExistence type="predicted"/>